<dbReference type="InterPro" id="IPR008490">
    <property type="entry name" value="Transposase_InsH_N"/>
</dbReference>
<feature type="domain" description="Transposase InsH N-terminal" evidence="2">
    <location>
        <begin position="4"/>
        <end position="66"/>
    </location>
</feature>
<feature type="compositionally biased region" description="Basic and acidic residues" evidence="1">
    <location>
        <begin position="127"/>
        <end position="140"/>
    </location>
</feature>
<accession>A0ABW4X1P5</accession>
<comment type="caution">
    <text evidence="3">The sequence shown here is derived from an EMBL/GenBank/DDBJ whole genome shotgun (WGS) entry which is preliminary data.</text>
</comment>
<evidence type="ECO:0000259" key="2">
    <source>
        <dbReference type="Pfam" id="PF05598"/>
    </source>
</evidence>
<reference evidence="4" key="1">
    <citation type="journal article" date="2019" name="Int. J. Syst. Evol. Microbiol.">
        <title>The Global Catalogue of Microorganisms (GCM) 10K type strain sequencing project: providing services to taxonomists for standard genome sequencing and annotation.</title>
        <authorList>
            <consortium name="The Broad Institute Genomics Platform"/>
            <consortium name="The Broad Institute Genome Sequencing Center for Infectious Disease"/>
            <person name="Wu L."/>
            <person name="Ma J."/>
        </authorList>
    </citation>
    <scope>NUCLEOTIDE SEQUENCE [LARGE SCALE GENOMIC DNA]</scope>
    <source>
        <strain evidence="4">JCM 16545</strain>
    </source>
</reference>
<keyword evidence="4" id="KW-1185">Reference proteome</keyword>
<organism evidence="3 4">
    <name type="scientific">Pontibacter silvestris</name>
    <dbReference type="NCBI Taxonomy" id="2305183"/>
    <lineage>
        <taxon>Bacteria</taxon>
        <taxon>Pseudomonadati</taxon>
        <taxon>Bacteroidota</taxon>
        <taxon>Cytophagia</taxon>
        <taxon>Cytophagales</taxon>
        <taxon>Hymenobacteraceae</taxon>
        <taxon>Pontibacter</taxon>
    </lineage>
</organism>
<proteinExistence type="predicted"/>
<dbReference type="EMBL" id="JBHUHV010000057">
    <property type="protein sequence ID" value="MFD2068873.1"/>
    <property type="molecule type" value="Genomic_DNA"/>
</dbReference>
<gene>
    <name evidence="3" type="ORF">ACFSKU_18425</name>
</gene>
<dbReference type="PANTHER" id="PTHR33408:SF4">
    <property type="entry name" value="TRANSPOSASE DDE DOMAIN-CONTAINING PROTEIN"/>
    <property type="match status" value="1"/>
</dbReference>
<evidence type="ECO:0000313" key="4">
    <source>
        <dbReference type="Proteomes" id="UP001597369"/>
    </source>
</evidence>
<feature type="region of interest" description="Disordered" evidence="1">
    <location>
        <begin position="127"/>
        <end position="152"/>
    </location>
</feature>
<evidence type="ECO:0000256" key="1">
    <source>
        <dbReference type="SAM" id="MobiDB-lite"/>
    </source>
</evidence>
<dbReference type="Pfam" id="PF05598">
    <property type="entry name" value="DUF772"/>
    <property type="match status" value="1"/>
</dbReference>
<dbReference type="PANTHER" id="PTHR33408">
    <property type="entry name" value="TRANSPOSASE"/>
    <property type="match status" value="1"/>
</dbReference>
<name>A0ABW4X1P5_9BACT</name>
<dbReference type="RefSeq" id="WP_377470502.1">
    <property type="nucleotide sequence ID" value="NZ_JBHUHV010000057.1"/>
</dbReference>
<sequence>MQGSTGNPSIDPVVFFKLMLTGYLENITSDRKLVEHCSLRMDILYFLGYDINEELPWHSTLSRTRQLYPESLLESLFECIFSLCVKKGMVAGHQQAVGSAPVKANASIDSLLVKQPKESVQMHLAKVKADNEADRPDRKASSKPAAFISAPEHELRKLEKHQENLKNMPTALGAKNEQARLLSNKTHYSPGVATFDWRN</sequence>
<evidence type="ECO:0000313" key="3">
    <source>
        <dbReference type="EMBL" id="MFD2068873.1"/>
    </source>
</evidence>
<dbReference type="Proteomes" id="UP001597369">
    <property type="component" value="Unassembled WGS sequence"/>
</dbReference>
<protein>
    <submittedName>
        <fullName evidence="3">Transposase</fullName>
    </submittedName>
</protein>